<dbReference type="Proteomes" id="UP000194003">
    <property type="component" value="Unassembled WGS sequence"/>
</dbReference>
<evidence type="ECO:0000313" key="17">
    <source>
        <dbReference type="Proteomes" id="UP000194003"/>
    </source>
</evidence>
<dbReference type="EMBL" id="LVJN01000016">
    <property type="protein sequence ID" value="OSM06185.1"/>
    <property type="molecule type" value="Genomic_DNA"/>
</dbReference>
<comment type="subunit">
    <text evidence="13">Component of the periplasmic nitrate reductase NapAB complex composed of NapA and NapB.</text>
</comment>
<proteinExistence type="inferred from homology"/>
<dbReference type="GO" id="GO:0042597">
    <property type="term" value="C:periplasmic space"/>
    <property type="evidence" value="ECO:0007669"/>
    <property type="project" value="UniProtKB-SubCell"/>
</dbReference>
<evidence type="ECO:0000256" key="11">
    <source>
        <dbReference type="ARBA" id="ARBA00023004"/>
    </source>
</evidence>
<evidence type="ECO:0000256" key="9">
    <source>
        <dbReference type="ARBA" id="ARBA00022764"/>
    </source>
</evidence>
<feature type="binding site" description="covalent" evidence="14">
    <location>
        <position position="126"/>
    </location>
    <ligand>
        <name>heme c</name>
        <dbReference type="ChEBI" id="CHEBI:61717"/>
        <label>2</label>
    </ligand>
</feature>
<keyword evidence="7 15" id="KW-0479">Metal-binding</keyword>
<keyword evidence="17" id="KW-1185">Reference proteome</keyword>
<evidence type="ECO:0000256" key="12">
    <source>
        <dbReference type="ARBA" id="ARBA00031832"/>
    </source>
</evidence>
<keyword evidence="5 13" id="KW-0813">Transport</keyword>
<dbReference type="Gene3D" id="1.10.1130.10">
    <property type="entry name" value="Flavocytochrome C3, Chain A"/>
    <property type="match status" value="1"/>
</dbReference>
<keyword evidence="6 14" id="KW-0349">Heme</keyword>
<protein>
    <recommendedName>
        <fullName evidence="4 13">Periplasmic nitrate reductase, electron transfer subunit</fullName>
    </recommendedName>
    <alternativeName>
        <fullName evidence="12 13">Diheme cytochrome c NapB</fullName>
    </alternativeName>
</protein>
<dbReference type="SUPFAM" id="SSF48695">
    <property type="entry name" value="Multiheme cytochromes"/>
    <property type="match status" value="1"/>
</dbReference>
<reference evidence="16 17" key="1">
    <citation type="journal article" date="2016" name="BMC Genomics">
        <title>Combined genomic and structural analyses of a cultured magnetotactic bacterium reveals its niche adaptation to a dynamic environment.</title>
        <authorList>
            <person name="Araujo A.C."/>
            <person name="Morillo V."/>
            <person name="Cypriano J."/>
            <person name="Teixeira L.C."/>
            <person name="Leao P."/>
            <person name="Lyra S."/>
            <person name="Almeida L.G."/>
            <person name="Bazylinski D.A."/>
            <person name="Vasconcellos A.T."/>
            <person name="Abreu F."/>
            <person name="Lins U."/>
        </authorList>
    </citation>
    <scope>NUCLEOTIDE SEQUENCE [LARGE SCALE GENOMIC DNA]</scope>
    <source>
        <strain evidence="16 17">IT-1</strain>
    </source>
</reference>
<keyword evidence="8" id="KW-0732">Signal</keyword>
<evidence type="ECO:0000256" key="5">
    <source>
        <dbReference type="ARBA" id="ARBA00022448"/>
    </source>
</evidence>
<feature type="binding site" description="axial binding residue" evidence="15">
    <location>
        <position position="127"/>
    </location>
    <ligand>
        <name>heme c</name>
        <dbReference type="ChEBI" id="CHEBI:61717"/>
        <label>2</label>
    </ligand>
    <ligandPart>
        <name>Fe</name>
        <dbReference type="ChEBI" id="CHEBI:18248"/>
    </ligandPart>
</feature>
<dbReference type="AlphaFoldDB" id="A0A1Y2K7M7"/>
<evidence type="ECO:0000313" key="16">
    <source>
        <dbReference type="EMBL" id="OSM06185.1"/>
    </source>
</evidence>
<dbReference type="GO" id="GO:0046872">
    <property type="term" value="F:metal ion binding"/>
    <property type="evidence" value="ECO:0007669"/>
    <property type="project" value="UniProtKB-KW"/>
</dbReference>
<evidence type="ECO:0000256" key="15">
    <source>
        <dbReference type="PIRSR" id="PIRSR006105-2"/>
    </source>
</evidence>
<evidence type="ECO:0000256" key="7">
    <source>
        <dbReference type="ARBA" id="ARBA00022723"/>
    </source>
</evidence>
<dbReference type="PANTHER" id="PTHR38604">
    <property type="entry name" value="PERIPLASMIC NITRATE REDUCTASE, ELECTRON TRANSFER SUBUNIT"/>
    <property type="match status" value="1"/>
</dbReference>
<comment type="function">
    <text evidence="1">Electron transfer subunit of the periplasmic nitrate reductase complex NapAB. Receives electrons from the membrane-anchored tetraheme c-type NapC protein and transfers these to NapA subunit, thus allowing electron flow between membrane and periplasm. Essential for periplasmic nitrate reduction with nitrate as the terminal electron acceptor.</text>
</comment>
<sequence>MKKSILFGLTLAIGLLGVALTTVQAGTVQSLRGDAAINDSSNSAMITHYNKDGAPIPRDYLQQPPLIPHSVEGYQVNLKFNKCLSCHSWKNYRDHNATKISQTHFESRDGAIMANVSPRRYFCPQCHVPQTDAKPLVQNEFKPVDALKIQ</sequence>
<feature type="binding site" description="axial binding residue" evidence="15">
    <location>
        <position position="104"/>
    </location>
    <ligand>
        <name>heme c</name>
        <dbReference type="ChEBI" id="CHEBI:61717"/>
        <label>2</label>
    </ligand>
    <ligandPart>
        <name>Fe</name>
        <dbReference type="ChEBI" id="CHEBI:18248"/>
    </ligandPart>
</feature>
<feature type="binding site" description="axial binding residue" evidence="15">
    <location>
        <position position="87"/>
    </location>
    <ligand>
        <name>heme c</name>
        <dbReference type="ChEBI" id="CHEBI:61717"/>
        <label>1</label>
    </ligand>
    <ligandPart>
        <name>Fe</name>
        <dbReference type="ChEBI" id="CHEBI:18248"/>
    </ligandPart>
</feature>
<keyword evidence="9 13" id="KW-0574">Periplasm</keyword>
<dbReference type="Pfam" id="PF03892">
    <property type="entry name" value="NapB"/>
    <property type="match status" value="1"/>
</dbReference>
<dbReference type="FunFam" id="1.10.1130.10:FF:000001">
    <property type="entry name" value="Periplasmic nitrate reductase, electron transfer subunit"/>
    <property type="match status" value="1"/>
</dbReference>
<dbReference type="InterPro" id="IPR036280">
    <property type="entry name" value="Multihaem_cyt_sf"/>
</dbReference>
<comment type="PTM">
    <text evidence="14">Binds 2 heme C groups per subunit.</text>
</comment>
<evidence type="ECO:0000256" key="2">
    <source>
        <dbReference type="ARBA" id="ARBA00004418"/>
    </source>
</evidence>
<evidence type="ECO:0000256" key="13">
    <source>
        <dbReference type="PIRNR" id="PIRNR006105"/>
    </source>
</evidence>
<feature type="binding site" description="covalent" evidence="14">
    <location>
        <position position="83"/>
    </location>
    <ligand>
        <name>heme c</name>
        <dbReference type="ChEBI" id="CHEBI:61717"/>
        <label>1</label>
    </ligand>
</feature>
<feature type="binding site" description="covalent" evidence="14">
    <location>
        <position position="123"/>
    </location>
    <ligand>
        <name>heme c</name>
        <dbReference type="ChEBI" id="CHEBI:61717"/>
        <label>2</label>
    </ligand>
</feature>
<dbReference type="STRING" id="1434232.MAIT1_01158"/>
<organism evidence="16 17">
    <name type="scientific">Magnetofaba australis IT-1</name>
    <dbReference type="NCBI Taxonomy" id="1434232"/>
    <lineage>
        <taxon>Bacteria</taxon>
        <taxon>Pseudomonadati</taxon>
        <taxon>Pseudomonadota</taxon>
        <taxon>Magnetococcia</taxon>
        <taxon>Magnetococcales</taxon>
        <taxon>Magnetococcaceae</taxon>
        <taxon>Magnetofaba</taxon>
    </lineage>
</organism>
<evidence type="ECO:0000256" key="4">
    <source>
        <dbReference type="ARBA" id="ARBA00013773"/>
    </source>
</evidence>
<keyword evidence="10 13" id="KW-0249">Electron transport</keyword>
<feature type="binding site" description="axial binding residue" evidence="15">
    <location>
        <position position="69"/>
    </location>
    <ligand>
        <name>heme c</name>
        <dbReference type="ChEBI" id="CHEBI:61717"/>
        <label>1</label>
    </ligand>
    <ligandPart>
        <name>Fe</name>
        <dbReference type="ChEBI" id="CHEBI:18248"/>
    </ligandPart>
</feature>
<dbReference type="RefSeq" id="WP_085441321.1">
    <property type="nucleotide sequence ID" value="NZ_LVJN01000016.1"/>
</dbReference>
<dbReference type="InterPro" id="IPR005591">
    <property type="entry name" value="NapB"/>
</dbReference>
<evidence type="ECO:0000256" key="1">
    <source>
        <dbReference type="ARBA" id="ARBA00002599"/>
    </source>
</evidence>
<accession>A0A1Y2K7M7</accession>
<evidence type="ECO:0000256" key="3">
    <source>
        <dbReference type="ARBA" id="ARBA00007368"/>
    </source>
</evidence>
<evidence type="ECO:0000256" key="14">
    <source>
        <dbReference type="PIRSR" id="PIRSR006105-1"/>
    </source>
</evidence>
<dbReference type="PIRSF" id="PIRSF006105">
    <property type="entry name" value="NapB"/>
    <property type="match status" value="1"/>
</dbReference>
<comment type="subcellular location">
    <subcellularLocation>
        <location evidence="2 13">Periplasm</location>
    </subcellularLocation>
</comment>
<gene>
    <name evidence="16" type="ORF">MAIT1_01158</name>
</gene>
<evidence type="ECO:0000256" key="8">
    <source>
        <dbReference type="ARBA" id="ARBA00022729"/>
    </source>
</evidence>
<evidence type="ECO:0000256" key="10">
    <source>
        <dbReference type="ARBA" id="ARBA00022982"/>
    </source>
</evidence>
<keyword evidence="11 15" id="KW-0408">Iron</keyword>
<name>A0A1Y2K7M7_9PROT</name>
<dbReference type="PANTHER" id="PTHR38604:SF1">
    <property type="entry name" value="PERIPLASMIC NITRATE REDUCTASE, ELECTRON TRANSFER SUBUNIT"/>
    <property type="match status" value="1"/>
</dbReference>
<evidence type="ECO:0000256" key="6">
    <source>
        <dbReference type="ARBA" id="ARBA00022617"/>
    </source>
</evidence>
<feature type="binding site" description="covalent" evidence="14">
    <location>
        <position position="86"/>
    </location>
    <ligand>
        <name>heme c</name>
        <dbReference type="ChEBI" id="CHEBI:61717"/>
        <label>1</label>
    </ligand>
</feature>
<dbReference type="GO" id="GO:0009061">
    <property type="term" value="P:anaerobic respiration"/>
    <property type="evidence" value="ECO:0007669"/>
    <property type="project" value="InterPro"/>
</dbReference>
<comment type="caution">
    <text evidence="16">The sequence shown here is derived from an EMBL/GenBank/DDBJ whole genome shotgun (WGS) entry which is preliminary data.</text>
</comment>
<comment type="similarity">
    <text evidence="3 13">Belongs to the NapB family.</text>
</comment>
<dbReference type="OrthoDB" id="13290at2"/>